<organism evidence="2 3">
    <name type="scientific">Sulfuriferula nivalis</name>
    <dbReference type="NCBI Taxonomy" id="2675298"/>
    <lineage>
        <taxon>Bacteria</taxon>
        <taxon>Pseudomonadati</taxon>
        <taxon>Pseudomonadota</taxon>
        <taxon>Betaproteobacteria</taxon>
        <taxon>Nitrosomonadales</taxon>
        <taxon>Sulfuricellaceae</taxon>
        <taxon>Sulfuriferula</taxon>
    </lineage>
</organism>
<keyword evidence="1" id="KW-0472">Membrane</keyword>
<gene>
    <name evidence="2" type="ORF">SFSGTM_28300</name>
</gene>
<evidence type="ECO:0000313" key="2">
    <source>
        <dbReference type="EMBL" id="BBP02122.1"/>
    </source>
</evidence>
<dbReference type="KEGG" id="sniv:SFSGTM_28300"/>
<feature type="transmembrane region" description="Helical" evidence="1">
    <location>
        <begin position="105"/>
        <end position="128"/>
    </location>
</feature>
<proteinExistence type="predicted"/>
<dbReference type="Proteomes" id="UP000463939">
    <property type="component" value="Chromosome"/>
</dbReference>
<evidence type="ECO:0000313" key="3">
    <source>
        <dbReference type="Proteomes" id="UP000463939"/>
    </source>
</evidence>
<accession>A0A809SB82</accession>
<dbReference type="AlphaFoldDB" id="A0A809SB82"/>
<keyword evidence="1" id="KW-0812">Transmembrane</keyword>
<feature type="transmembrane region" description="Helical" evidence="1">
    <location>
        <begin position="6"/>
        <end position="35"/>
    </location>
</feature>
<sequence>MSDRAYRLIFGALLLISLSFDLNYLIYGLIVLSLFEGITNWRIPKLVSRLRAGSGPAYAAMVNANLLPIELPCRFNCEAERVWRFVVALVLFITTVLFYEQLWFFPWFMGFAIFGAGVSGICPLLLAIKWLGFK</sequence>
<evidence type="ECO:0000256" key="1">
    <source>
        <dbReference type="SAM" id="Phobius"/>
    </source>
</evidence>
<keyword evidence="3" id="KW-1185">Reference proteome</keyword>
<dbReference type="EMBL" id="AP021881">
    <property type="protein sequence ID" value="BBP02122.1"/>
    <property type="molecule type" value="Genomic_DNA"/>
</dbReference>
<name>A0A809SB82_9PROT</name>
<keyword evidence="1" id="KW-1133">Transmembrane helix</keyword>
<dbReference type="RefSeq" id="WP_162085802.1">
    <property type="nucleotide sequence ID" value="NZ_AP021881.1"/>
</dbReference>
<protein>
    <recommendedName>
        <fullName evidence="4">DUF2892 domain-containing protein</fullName>
    </recommendedName>
</protein>
<reference evidence="3" key="1">
    <citation type="submission" date="2019-11" db="EMBL/GenBank/DDBJ databases">
        <title>Isolation and characterization of a novel species in the genus Sulfuriferula.</title>
        <authorList>
            <person name="Mochizuki J."/>
            <person name="Kojima H."/>
            <person name="Fukui M."/>
        </authorList>
    </citation>
    <scope>NUCLEOTIDE SEQUENCE [LARGE SCALE GENOMIC DNA]</scope>
    <source>
        <strain evidence="3">SGTM</strain>
    </source>
</reference>
<evidence type="ECO:0008006" key="4">
    <source>
        <dbReference type="Google" id="ProtNLM"/>
    </source>
</evidence>
<feature type="transmembrane region" description="Helical" evidence="1">
    <location>
        <begin position="82"/>
        <end position="99"/>
    </location>
</feature>